<evidence type="ECO:0000313" key="1">
    <source>
        <dbReference type="EMBL" id="SDR45033.1"/>
    </source>
</evidence>
<accession>A0A1H1J545</accession>
<organism evidence="1 2">
    <name type="scientific">Paraburkholderia tuberum</name>
    <dbReference type="NCBI Taxonomy" id="157910"/>
    <lineage>
        <taxon>Bacteria</taxon>
        <taxon>Pseudomonadati</taxon>
        <taxon>Pseudomonadota</taxon>
        <taxon>Betaproteobacteria</taxon>
        <taxon>Burkholderiales</taxon>
        <taxon>Burkholderiaceae</taxon>
        <taxon>Paraburkholderia</taxon>
    </lineage>
</organism>
<proteinExistence type="predicted"/>
<dbReference type="AlphaFoldDB" id="A0A1H1J545"/>
<name>A0A1H1J545_9BURK</name>
<protein>
    <submittedName>
        <fullName evidence="1">Uncharacterized protein</fullName>
    </submittedName>
</protein>
<dbReference type="EMBL" id="FNKX01000002">
    <property type="protein sequence ID" value="SDR45033.1"/>
    <property type="molecule type" value="Genomic_DNA"/>
</dbReference>
<sequence>MASTGKPLRLMVENWLAPNRAMAVRVIEFGHFRSHRGRYVRVEALWPTGSVSMFFFRHRDGTWNVFPPNPERPAMGVYLHAA</sequence>
<dbReference type="Proteomes" id="UP000199365">
    <property type="component" value="Unassembled WGS sequence"/>
</dbReference>
<keyword evidence="2" id="KW-1185">Reference proteome</keyword>
<reference evidence="2" key="1">
    <citation type="submission" date="2016-10" db="EMBL/GenBank/DDBJ databases">
        <authorList>
            <person name="Varghese N."/>
            <person name="Submissions S."/>
        </authorList>
    </citation>
    <scope>NUCLEOTIDE SEQUENCE [LARGE SCALE GENOMIC DNA]</scope>
    <source>
        <strain evidence="2">DUS833</strain>
    </source>
</reference>
<evidence type="ECO:0000313" key="2">
    <source>
        <dbReference type="Proteomes" id="UP000199365"/>
    </source>
</evidence>
<gene>
    <name evidence="1" type="ORF">SAMN05445850_4184</name>
</gene>
<dbReference type="STRING" id="157910.SAMN05445850_4184"/>